<protein>
    <submittedName>
        <fullName evidence="2">Retrovirus-related Pol polyprotein</fullName>
    </submittedName>
</protein>
<dbReference type="InterPro" id="IPR001584">
    <property type="entry name" value="Integrase_cat-core"/>
</dbReference>
<dbReference type="SUPFAM" id="SSF53098">
    <property type="entry name" value="Ribonuclease H-like"/>
    <property type="match status" value="1"/>
</dbReference>
<dbReference type="InterPro" id="IPR036397">
    <property type="entry name" value="RNaseH_sf"/>
</dbReference>
<dbReference type="InterPro" id="IPR012337">
    <property type="entry name" value="RNaseH-like_sf"/>
</dbReference>
<proteinExistence type="predicted"/>
<dbReference type="OrthoDB" id="2016337at2759"/>
<feature type="non-terminal residue" evidence="2">
    <location>
        <position position="1"/>
    </location>
</feature>
<dbReference type="EMBL" id="QJKJ01002033">
    <property type="protein sequence ID" value="RDY04690.1"/>
    <property type="molecule type" value="Genomic_DNA"/>
</dbReference>
<dbReference type="Gene3D" id="3.30.420.10">
    <property type="entry name" value="Ribonuclease H-like superfamily/Ribonuclease H"/>
    <property type="match status" value="1"/>
</dbReference>
<dbReference type="AlphaFoldDB" id="A0A371HPH1"/>
<dbReference type="Gene3D" id="1.10.340.70">
    <property type="match status" value="1"/>
</dbReference>
<dbReference type="GO" id="GO:0015074">
    <property type="term" value="P:DNA integration"/>
    <property type="evidence" value="ECO:0007669"/>
    <property type="project" value="InterPro"/>
</dbReference>
<sequence length="336" mass="39327">MAGGYLLNRDVLYKRSSDMTLLQCVDNKEENEILEEIHEGVFGTYANRLNMARKILRARYYWAKMETDCCEHVRRCHKCQIYVDNIKTPPTPLNVLSAPWPFALWGIDVIRLIEPKASNGHRFILVAIDYFTKWVEATSYPNVTKNVVVKFVKRDFICRYGLPSRIITSNETNLNNKMITVLCEQFKIRHHRFTSYWPKVNGAVEAANKNIKKIIQKMVVTYKDCHQMLSFSLHGYRTTFHSSAGAMPYSLVYGVEVVLPIEVEIPSLWVLVEAELEEVEWMRMRYDQLNLIEGKRLAALCQGQLYQRRLKNAFDKKVRPREFREGDLVLRRILPN</sequence>
<dbReference type="GO" id="GO:0003676">
    <property type="term" value="F:nucleic acid binding"/>
    <property type="evidence" value="ECO:0007669"/>
    <property type="project" value="InterPro"/>
</dbReference>
<dbReference type="InterPro" id="IPR041588">
    <property type="entry name" value="Integrase_H2C2"/>
</dbReference>
<dbReference type="Proteomes" id="UP000257109">
    <property type="component" value="Unassembled WGS sequence"/>
</dbReference>
<evidence type="ECO:0000313" key="3">
    <source>
        <dbReference type="Proteomes" id="UP000257109"/>
    </source>
</evidence>
<comment type="caution">
    <text evidence="2">The sequence shown here is derived from an EMBL/GenBank/DDBJ whole genome shotgun (WGS) entry which is preliminary data.</text>
</comment>
<feature type="domain" description="Integrase catalytic" evidence="1">
    <location>
        <begin position="95"/>
        <end position="256"/>
    </location>
</feature>
<dbReference type="Pfam" id="PF17921">
    <property type="entry name" value="Integrase_H2C2"/>
    <property type="match status" value="1"/>
</dbReference>
<accession>A0A371HPH1</accession>
<dbReference type="PANTHER" id="PTHR48475:SF1">
    <property type="entry name" value="RNASE H TYPE-1 DOMAIN-CONTAINING PROTEIN"/>
    <property type="match status" value="1"/>
</dbReference>
<dbReference type="PROSITE" id="PS50994">
    <property type="entry name" value="INTEGRASE"/>
    <property type="match status" value="1"/>
</dbReference>
<dbReference type="PANTHER" id="PTHR48475">
    <property type="entry name" value="RIBONUCLEASE H"/>
    <property type="match status" value="1"/>
</dbReference>
<keyword evidence="3" id="KW-1185">Reference proteome</keyword>
<name>A0A371HPH1_MUCPR</name>
<evidence type="ECO:0000259" key="1">
    <source>
        <dbReference type="PROSITE" id="PS50994"/>
    </source>
</evidence>
<evidence type="ECO:0000313" key="2">
    <source>
        <dbReference type="EMBL" id="RDY04690.1"/>
    </source>
</evidence>
<organism evidence="2 3">
    <name type="scientific">Mucuna pruriens</name>
    <name type="common">Velvet bean</name>
    <name type="synonym">Dolichos pruriens</name>
    <dbReference type="NCBI Taxonomy" id="157652"/>
    <lineage>
        <taxon>Eukaryota</taxon>
        <taxon>Viridiplantae</taxon>
        <taxon>Streptophyta</taxon>
        <taxon>Embryophyta</taxon>
        <taxon>Tracheophyta</taxon>
        <taxon>Spermatophyta</taxon>
        <taxon>Magnoliopsida</taxon>
        <taxon>eudicotyledons</taxon>
        <taxon>Gunneridae</taxon>
        <taxon>Pentapetalae</taxon>
        <taxon>rosids</taxon>
        <taxon>fabids</taxon>
        <taxon>Fabales</taxon>
        <taxon>Fabaceae</taxon>
        <taxon>Papilionoideae</taxon>
        <taxon>50 kb inversion clade</taxon>
        <taxon>NPAAA clade</taxon>
        <taxon>indigoferoid/millettioid clade</taxon>
        <taxon>Phaseoleae</taxon>
        <taxon>Mucuna</taxon>
    </lineage>
</organism>
<gene>
    <name evidence="2" type="primary">POL</name>
    <name evidence="2" type="ORF">CR513_11559</name>
</gene>
<reference evidence="2" key="1">
    <citation type="submission" date="2018-05" db="EMBL/GenBank/DDBJ databases">
        <title>Draft genome of Mucuna pruriens seed.</title>
        <authorList>
            <person name="Nnadi N.E."/>
            <person name="Vos R."/>
            <person name="Hasami M.H."/>
            <person name="Devisetty U.K."/>
            <person name="Aguiy J.C."/>
        </authorList>
    </citation>
    <scope>NUCLEOTIDE SEQUENCE [LARGE SCALE GENOMIC DNA]</scope>
    <source>
        <strain evidence="2">JCA_2017</strain>
    </source>
</reference>